<gene>
    <name evidence="1" type="ORF">METZ01_LOCUS107083</name>
</gene>
<dbReference type="EMBL" id="UINC01012414">
    <property type="protein sequence ID" value="SVA54229.1"/>
    <property type="molecule type" value="Genomic_DNA"/>
</dbReference>
<protein>
    <submittedName>
        <fullName evidence="1">Uncharacterized protein</fullName>
    </submittedName>
</protein>
<organism evidence="1">
    <name type="scientific">marine metagenome</name>
    <dbReference type="NCBI Taxonomy" id="408172"/>
    <lineage>
        <taxon>unclassified sequences</taxon>
        <taxon>metagenomes</taxon>
        <taxon>ecological metagenomes</taxon>
    </lineage>
</organism>
<sequence>SSDYNLEIGQLAVVIPCEIGFELKESLRVLPKPISRKFDSAQVSERATISFERGKAVSSYQGEFPYIMSKVKGTFLTFDALAFNSQKGINNKLILINIFSQELSEKKQFSLHMINSITKENIKKQTYIHNSAAIMNFDCNKDLSYIFYSKDTLGVPIFISYHEDLDSNLSVEHSHPPSEYFFGESKFIGQQELKTNWLSKLT</sequence>
<accession>A0A381WNX1</accession>
<name>A0A381WNX1_9ZZZZ</name>
<dbReference type="AlphaFoldDB" id="A0A381WNX1"/>
<evidence type="ECO:0000313" key="1">
    <source>
        <dbReference type="EMBL" id="SVA54229.1"/>
    </source>
</evidence>
<proteinExistence type="predicted"/>
<reference evidence="1" key="1">
    <citation type="submission" date="2018-05" db="EMBL/GenBank/DDBJ databases">
        <authorList>
            <person name="Lanie J.A."/>
            <person name="Ng W.-L."/>
            <person name="Kazmierczak K.M."/>
            <person name="Andrzejewski T.M."/>
            <person name="Davidsen T.M."/>
            <person name="Wayne K.J."/>
            <person name="Tettelin H."/>
            <person name="Glass J.I."/>
            <person name="Rusch D."/>
            <person name="Podicherti R."/>
            <person name="Tsui H.-C.T."/>
            <person name="Winkler M.E."/>
        </authorList>
    </citation>
    <scope>NUCLEOTIDE SEQUENCE</scope>
</reference>
<feature type="non-terminal residue" evidence="1">
    <location>
        <position position="1"/>
    </location>
</feature>